<dbReference type="OrthoDB" id="10063010at2759"/>
<protein>
    <recommendedName>
        <fullName evidence="3">Fibrinogen C-terminal domain-containing protein</fullName>
    </recommendedName>
</protein>
<dbReference type="InterPro" id="IPR050373">
    <property type="entry name" value="Fibrinogen_C-term_domain"/>
</dbReference>
<dbReference type="SMART" id="SM00186">
    <property type="entry name" value="FBG"/>
    <property type="match status" value="1"/>
</dbReference>
<organism evidence="4">
    <name type="scientific">Oikopleura dioica</name>
    <name type="common">Tunicate</name>
    <dbReference type="NCBI Taxonomy" id="34765"/>
    <lineage>
        <taxon>Eukaryota</taxon>
        <taxon>Metazoa</taxon>
        <taxon>Chordata</taxon>
        <taxon>Tunicata</taxon>
        <taxon>Appendicularia</taxon>
        <taxon>Copelata</taxon>
        <taxon>Oikopleuridae</taxon>
        <taxon>Oikopleura</taxon>
    </lineage>
</organism>
<dbReference type="InterPro" id="IPR014716">
    <property type="entry name" value="Fibrinogen_a/b/g_C_1"/>
</dbReference>
<dbReference type="SUPFAM" id="SSF56496">
    <property type="entry name" value="Fibrinogen C-terminal domain-like"/>
    <property type="match status" value="1"/>
</dbReference>
<dbReference type="PROSITE" id="PS51406">
    <property type="entry name" value="FIBRINOGEN_C_2"/>
    <property type="match status" value="1"/>
</dbReference>
<evidence type="ECO:0000313" key="5">
    <source>
        <dbReference type="Proteomes" id="UP000001307"/>
    </source>
</evidence>
<dbReference type="Gene3D" id="3.90.215.10">
    <property type="entry name" value="Gamma Fibrinogen, chain A, domain 1"/>
    <property type="match status" value="1"/>
</dbReference>
<name>E4WXL0_OIKDI</name>
<evidence type="ECO:0000313" key="4">
    <source>
        <dbReference type="EMBL" id="CBY22102.1"/>
    </source>
</evidence>
<dbReference type="InParanoid" id="E4WXL0"/>
<evidence type="ECO:0000256" key="1">
    <source>
        <dbReference type="SAM" id="MobiDB-lite"/>
    </source>
</evidence>
<sequence>MMLLAIFLLGVCHGRKGLGQLESKKLNNYNQENAENPHQTGKGHRNCSFFREKSRSLNKMATSCSEIYQKGCKQTGQYYIRLGSGRKIQVLCDMDTDGGGWTVIHAHGVTHPEDFRCYNNPVIEGRRCRNAVVKANWNSTWQEYINGFGEIPKELGESDFWLGLENMHEITQEGRGSEARIELYSWGKRSWAKYGTFNVTHQDYGYTLKINNFEDNKDIPVRNAFAGVPENFLCRGRNCPEKRENRKNSKQNGQMFTTKDRDNDNYCRPLGYKRDETPIYSEENKACELSYSNLNCAIEEQSGFWFNSCSAVNLNGPIYRTNPERERQKALPAGMIWATWQKQTSLMFSSIKLRPKNHHA</sequence>
<gene>
    <name evidence="4" type="ORF">GSOID_T00011646001</name>
</gene>
<dbReference type="Pfam" id="PF00147">
    <property type="entry name" value="Fibrinogen_C"/>
    <property type="match status" value="2"/>
</dbReference>
<dbReference type="AlphaFoldDB" id="E4WXL0"/>
<dbReference type="InterPro" id="IPR002181">
    <property type="entry name" value="Fibrinogen_a/b/g_C_dom"/>
</dbReference>
<feature type="signal peptide" evidence="2">
    <location>
        <begin position="1"/>
        <end position="19"/>
    </location>
</feature>
<dbReference type="EMBL" id="FN653018">
    <property type="protein sequence ID" value="CBY22102.1"/>
    <property type="molecule type" value="Genomic_DNA"/>
</dbReference>
<reference evidence="4" key="1">
    <citation type="journal article" date="2010" name="Science">
        <title>Plasticity of animal genome architecture unmasked by rapid evolution of a pelagic tunicate.</title>
        <authorList>
            <person name="Denoeud F."/>
            <person name="Henriet S."/>
            <person name="Mungpakdee S."/>
            <person name="Aury J.M."/>
            <person name="Da Silva C."/>
            <person name="Brinkmann H."/>
            <person name="Mikhaleva J."/>
            <person name="Olsen L.C."/>
            <person name="Jubin C."/>
            <person name="Canestro C."/>
            <person name="Bouquet J.M."/>
            <person name="Danks G."/>
            <person name="Poulain J."/>
            <person name="Campsteijn C."/>
            <person name="Adamski M."/>
            <person name="Cross I."/>
            <person name="Yadetie F."/>
            <person name="Muffato M."/>
            <person name="Louis A."/>
            <person name="Butcher S."/>
            <person name="Tsagkogeorga G."/>
            <person name="Konrad A."/>
            <person name="Singh S."/>
            <person name="Jensen M.F."/>
            <person name="Cong E.H."/>
            <person name="Eikeseth-Otteraa H."/>
            <person name="Noel B."/>
            <person name="Anthouard V."/>
            <person name="Porcel B.M."/>
            <person name="Kachouri-Lafond R."/>
            <person name="Nishino A."/>
            <person name="Ugolini M."/>
            <person name="Chourrout P."/>
            <person name="Nishida H."/>
            <person name="Aasland R."/>
            <person name="Huzurbazar S."/>
            <person name="Westhof E."/>
            <person name="Delsuc F."/>
            <person name="Lehrach H."/>
            <person name="Reinhardt R."/>
            <person name="Weissenbach J."/>
            <person name="Roy S.W."/>
            <person name="Artiguenave F."/>
            <person name="Postlethwait J.H."/>
            <person name="Manak J.R."/>
            <person name="Thompson E.M."/>
            <person name="Jaillon O."/>
            <person name="Du Pasquier L."/>
            <person name="Boudinot P."/>
            <person name="Liberles D.A."/>
            <person name="Volff J.N."/>
            <person name="Philippe H."/>
            <person name="Lenhard B."/>
            <person name="Roest Crollius H."/>
            <person name="Wincker P."/>
            <person name="Chourrout D."/>
        </authorList>
    </citation>
    <scope>NUCLEOTIDE SEQUENCE [LARGE SCALE GENOMIC DNA]</scope>
</reference>
<dbReference type="GO" id="GO:0005615">
    <property type="term" value="C:extracellular space"/>
    <property type="evidence" value="ECO:0007669"/>
    <property type="project" value="TreeGrafter"/>
</dbReference>
<dbReference type="Gene3D" id="4.10.530.10">
    <property type="entry name" value="Gamma-fibrinogen Carboxyl Terminal Fragment, domain 2"/>
    <property type="match status" value="1"/>
</dbReference>
<proteinExistence type="predicted"/>
<feature type="chain" id="PRO_5003189716" description="Fibrinogen C-terminal domain-containing protein" evidence="2">
    <location>
        <begin position="20"/>
        <end position="360"/>
    </location>
</feature>
<keyword evidence="5" id="KW-1185">Reference proteome</keyword>
<feature type="domain" description="Fibrinogen C-terminal" evidence="3">
    <location>
        <begin position="55"/>
        <end position="357"/>
    </location>
</feature>
<keyword evidence="2" id="KW-0732">Signal</keyword>
<evidence type="ECO:0000259" key="3">
    <source>
        <dbReference type="PROSITE" id="PS51406"/>
    </source>
</evidence>
<dbReference type="InterPro" id="IPR036056">
    <property type="entry name" value="Fibrinogen-like_C"/>
</dbReference>
<feature type="region of interest" description="Disordered" evidence="1">
    <location>
        <begin position="242"/>
        <end position="262"/>
    </location>
</feature>
<dbReference type="NCBIfam" id="NF040941">
    <property type="entry name" value="GGGWT_bact"/>
    <property type="match status" value="1"/>
</dbReference>
<evidence type="ECO:0000256" key="2">
    <source>
        <dbReference type="SAM" id="SignalP"/>
    </source>
</evidence>
<dbReference type="PANTHER" id="PTHR19143">
    <property type="entry name" value="FIBRINOGEN/TENASCIN/ANGIOPOEITIN"/>
    <property type="match status" value="1"/>
</dbReference>
<dbReference type="Proteomes" id="UP000001307">
    <property type="component" value="Unassembled WGS sequence"/>
</dbReference>
<accession>E4WXL0</accession>